<sequence>MHNTLIVTDDVTPFCNTALTVLTFQDYLAEFPKLNEPKTRVINICDTTRYLSEGYYCSLLAQARNHSVLPSVNTINDLRMAEEKSIDRIVFSLSVSQDNTEITDEPILVLFGEVKDQRFKRLARQAFEKYPYPVLVLSPTVTDTKVS</sequence>
<protein>
    <recommendedName>
        <fullName evidence="1">RimK-like ATPgrasp N-terminal domain-containing protein</fullName>
    </recommendedName>
</protein>
<organism evidence="2">
    <name type="scientific">marine metagenome</name>
    <dbReference type="NCBI Taxonomy" id="408172"/>
    <lineage>
        <taxon>unclassified sequences</taxon>
        <taxon>metagenomes</taxon>
        <taxon>ecological metagenomes</taxon>
    </lineage>
</organism>
<feature type="non-terminal residue" evidence="2">
    <location>
        <position position="147"/>
    </location>
</feature>
<accession>A0A382MZP2</accession>
<evidence type="ECO:0000313" key="2">
    <source>
        <dbReference type="EMBL" id="SVC53808.1"/>
    </source>
</evidence>
<proteinExistence type="predicted"/>
<dbReference type="AlphaFoldDB" id="A0A382MZP2"/>
<gene>
    <name evidence="2" type="ORF">METZ01_LOCUS306662</name>
</gene>
<dbReference type="EMBL" id="UINC01096705">
    <property type="protein sequence ID" value="SVC53808.1"/>
    <property type="molecule type" value="Genomic_DNA"/>
</dbReference>
<reference evidence="2" key="1">
    <citation type="submission" date="2018-05" db="EMBL/GenBank/DDBJ databases">
        <authorList>
            <person name="Lanie J.A."/>
            <person name="Ng W.-L."/>
            <person name="Kazmierczak K.M."/>
            <person name="Andrzejewski T.M."/>
            <person name="Davidsen T.M."/>
            <person name="Wayne K.J."/>
            <person name="Tettelin H."/>
            <person name="Glass J.I."/>
            <person name="Rusch D."/>
            <person name="Podicherti R."/>
            <person name="Tsui H.-C.T."/>
            <person name="Winkler M.E."/>
        </authorList>
    </citation>
    <scope>NUCLEOTIDE SEQUENCE</scope>
</reference>
<name>A0A382MZP2_9ZZZZ</name>
<dbReference type="Pfam" id="PF14401">
    <property type="entry name" value="RLAN"/>
    <property type="match status" value="1"/>
</dbReference>
<evidence type="ECO:0000259" key="1">
    <source>
        <dbReference type="Pfam" id="PF14401"/>
    </source>
</evidence>
<dbReference type="InterPro" id="IPR025839">
    <property type="entry name" value="RLAN_dom"/>
</dbReference>
<feature type="domain" description="RimK-like ATPgrasp N-terminal" evidence="1">
    <location>
        <begin position="24"/>
        <end position="138"/>
    </location>
</feature>